<dbReference type="Gene3D" id="2.60.40.1670">
    <property type="entry name" value="beta-sandwich domain of Sec23/24"/>
    <property type="match status" value="1"/>
</dbReference>
<dbReference type="FunFam" id="2.60.40.1670:FF:000006">
    <property type="entry name" value="Protein transport protein SEC23"/>
    <property type="match status" value="1"/>
</dbReference>
<evidence type="ECO:0000256" key="3">
    <source>
        <dbReference type="ARBA" id="ARBA00022448"/>
    </source>
</evidence>
<dbReference type="Proteomes" id="UP000009022">
    <property type="component" value="Unassembled WGS sequence"/>
</dbReference>
<dbReference type="Gene3D" id="2.30.30.380">
    <property type="entry name" value="Zn-finger domain of Sec23/24"/>
    <property type="match status" value="1"/>
</dbReference>
<comment type="subcellular location">
    <subcellularLocation>
        <location evidence="1">Cytoplasm</location>
        <location evidence="1">Cytosol</location>
    </subcellularLocation>
    <subcellularLocation>
        <location evidence="11">Cytoplasmic vesicle</location>
        <location evidence="11">COPII-coated vesicle membrane</location>
        <topology evidence="11">Peripheral membrane protein</topology>
        <orientation evidence="11">Cytoplasmic side</orientation>
    </subcellularLocation>
    <subcellularLocation>
        <location evidence="11">Endoplasmic reticulum membrane</location>
        <topology evidence="11">Peripheral membrane protein</topology>
        <orientation evidence="11">Cytoplasmic side</orientation>
    </subcellularLocation>
</comment>
<dbReference type="PANTHER" id="PTHR11141:SF0">
    <property type="entry name" value="PROTEIN TRANSPORT PROTEIN SEC23"/>
    <property type="match status" value="1"/>
</dbReference>
<keyword evidence="7 11" id="KW-0931">ER-Golgi transport</keyword>
<keyword evidence="3 11" id="KW-0813">Transport</keyword>
<keyword evidence="11" id="KW-0963">Cytoplasm</keyword>
<dbReference type="InterPro" id="IPR036465">
    <property type="entry name" value="vWFA_dom_sf"/>
</dbReference>
<dbReference type="FunFam" id="2.30.30.380:FF:000001">
    <property type="entry name" value="Protein transport protein SEC23"/>
    <property type="match status" value="1"/>
</dbReference>
<feature type="domain" description="Gelsolin-like" evidence="13">
    <location>
        <begin position="647"/>
        <end position="733"/>
    </location>
</feature>
<feature type="region of interest" description="Disordered" evidence="12">
    <location>
        <begin position="216"/>
        <end position="237"/>
    </location>
</feature>
<dbReference type="Pfam" id="PF04811">
    <property type="entry name" value="Sec23_trunk"/>
    <property type="match status" value="1"/>
</dbReference>
<dbReference type="InterPro" id="IPR012990">
    <property type="entry name" value="Beta-sandwich_Sec23_24"/>
</dbReference>
<dbReference type="GeneID" id="6759236"/>
<dbReference type="GO" id="GO:0008270">
    <property type="term" value="F:zinc ion binding"/>
    <property type="evidence" value="ECO:0007669"/>
    <property type="project" value="InterPro"/>
</dbReference>
<evidence type="ECO:0000259" key="14">
    <source>
        <dbReference type="Pfam" id="PF04810"/>
    </source>
</evidence>
<feature type="domain" description="Zinc finger Sec23/Sec24-type" evidence="14">
    <location>
        <begin position="60"/>
        <end position="100"/>
    </location>
</feature>
<dbReference type="SUPFAM" id="SSF81995">
    <property type="entry name" value="beta-sandwich domain of Sec23/24"/>
    <property type="match status" value="1"/>
</dbReference>
<keyword evidence="19" id="KW-1185">Reference proteome</keyword>
<dbReference type="CTD" id="6759236"/>
<keyword evidence="10 11" id="KW-0968">Cytoplasmic vesicle</keyword>
<organism evidence="18 19">
    <name type="scientific">Trichoplax adhaerens</name>
    <name type="common">Trichoplax reptans</name>
    <dbReference type="NCBI Taxonomy" id="10228"/>
    <lineage>
        <taxon>Eukaryota</taxon>
        <taxon>Metazoa</taxon>
        <taxon>Placozoa</taxon>
        <taxon>Uniplacotomia</taxon>
        <taxon>Trichoplacea</taxon>
        <taxon>Trichoplacidae</taxon>
        <taxon>Trichoplax</taxon>
    </lineage>
</organism>
<evidence type="ECO:0000259" key="15">
    <source>
        <dbReference type="Pfam" id="PF04811"/>
    </source>
</evidence>
<dbReference type="GO" id="GO:0005829">
    <property type="term" value="C:cytosol"/>
    <property type="evidence" value="ECO:0007669"/>
    <property type="project" value="UniProtKB-SubCell"/>
</dbReference>
<evidence type="ECO:0000256" key="7">
    <source>
        <dbReference type="ARBA" id="ARBA00022892"/>
    </source>
</evidence>
<dbReference type="GO" id="GO:0005096">
    <property type="term" value="F:GTPase activator activity"/>
    <property type="evidence" value="ECO:0000318"/>
    <property type="project" value="GO_Central"/>
</dbReference>
<evidence type="ECO:0000313" key="19">
    <source>
        <dbReference type="Proteomes" id="UP000009022"/>
    </source>
</evidence>
<dbReference type="RefSeq" id="XP_002118001.1">
    <property type="nucleotide sequence ID" value="XM_002117965.1"/>
</dbReference>
<sequence length="780" mass="87812">MAAETFQDFINQAEDRDGVRFSWNVLPSSRIEANRMVIPIGCIYQPMKERTDLPPLMYNPVLCSRNTCRAVLNPMCQIDFNAKQWACNFCMQRNSLPHTYTGITPQHLPAELLPQFSTIEYTLERAQRTPFVYLFVVDTCIDDEDFQSLKDSLQTCLSLLPPESMVGLITFGRMIYVHELNCDGCTKSYVFRGDKDLTAKQLQEMLHLKQAFGKTTPPQAAIPSQQPNRPPQQQPQQFSYENRFVQSLERCDMAITELLSQLQHDPWPVQTGKRPTRCTGVAISVAIGMMECLYPNMGVRIMLFVGGAATSGPGMVVSNDLKEWIRSHHDIDKDNAKYMKKATKYYEALGRRAAENGHTIDLYAYALDQCGLHEMKYLCNYTGGHMCMGDSFSTSLFKQSFIHVFDTDDQGSLKLGYNAKIEIKVTKELKISGAIGCCVSGDVKSSIVGDNEIGIGGTSAWKICSINPSSAIGVYLDIVNQHSAPVSQNAPACIQFITQYQHASGLKKVRVTTLARHWADATINMNYITGAYDQECAADLIARVAINRAENDEGADVLRWLDRTLIRVCQKFGLYNKDDPTSFQLQENFTLYPQFMFHLRRSPFLQVFNNSPDETAYYRNKLLKENVNNGVLMIQPAMFSYSFNGPPEPVLLDSSSIAPDRILLLDTFFHIIIFHGETIATWRKQGYQDNPEYESFKNLLAAPIEDSKELLKSRFPMPRYVVTEQGGSQARFLLSKVNPSQTHNSSYGYQEGGGSSILTDDVSLQVFMDHLKKLAVSSSS</sequence>
<dbReference type="KEGG" id="tad:TRIADDRAFT_51161"/>
<dbReference type="SUPFAM" id="SSF82919">
    <property type="entry name" value="Zn-finger domain of Sec23/24"/>
    <property type="match status" value="1"/>
</dbReference>
<feature type="domain" description="Sec23/Sec24 helical" evidence="16">
    <location>
        <begin position="533"/>
        <end position="629"/>
    </location>
</feature>
<dbReference type="InterPro" id="IPR036175">
    <property type="entry name" value="Sec23/24_helical_dom_sf"/>
</dbReference>
<evidence type="ECO:0000256" key="10">
    <source>
        <dbReference type="ARBA" id="ARBA00023329"/>
    </source>
</evidence>
<accession>B3SCN7</accession>
<evidence type="ECO:0000256" key="9">
    <source>
        <dbReference type="ARBA" id="ARBA00023136"/>
    </source>
</evidence>
<dbReference type="Pfam" id="PF04810">
    <property type="entry name" value="zf-Sec23_Sec24"/>
    <property type="match status" value="1"/>
</dbReference>
<dbReference type="InterPro" id="IPR007123">
    <property type="entry name" value="Gelsolin-like_dom"/>
</dbReference>
<dbReference type="SUPFAM" id="SSF53300">
    <property type="entry name" value="vWA-like"/>
    <property type="match status" value="1"/>
</dbReference>
<keyword evidence="6 11" id="KW-0862">Zinc</keyword>
<evidence type="ECO:0000256" key="4">
    <source>
        <dbReference type="ARBA" id="ARBA00022723"/>
    </source>
</evidence>
<dbReference type="Pfam" id="PF00626">
    <property type="entry name" value="Gelsolin"/>
    <property type="match status" value="1"/>
</dbReference>
<keyword evidence="8 11" id="KW-0653">Protein transport</keyword>
<evidence type="ECO:0000313" key="18">
    <source>
        <dbReference type="EMBL" id="EDV19484.1"/>
    </source>
</evidence>
<dbReference type="GO" id="GO:0090110">
    <property type="term" value="P:COPII-coated vesicle cargo loading"/>
    <property type="evidence" value="ECO:0000318"/>
    <property type="project" value="GO_Central"/>
</dbReference>
<evidence type="ECO:0000256" key="1">
    <source>
        <dbReference type="ARBA" id="ARBA00004514"/>
    </source>
</evidence>
<dbReference type="InterPro" id="IPR036174">
    <property type="entry name" value="Znf_Sec23_Sec24_sf"/>
</dbReference>
<evidence type="ECO:0000256" key="2">
    <source>
        <dbReference type="ARBA" id="ARBA00009210"/>
    </source>
</evidence>
<dbReference type="SUPFAM" id="SSF81811">
    <property type="entry name" value="Helical domain of Sec23/24"/>
    <property type="match status" value="1"/>
</dbReference>
<evidence type="ECO:0000256" key="6">
    <source>
        <dbReference type="ARBA" id="ARBA00022833"/>
    </source>
</evidence>
<evidence type="ECO:0000256" key="5">
    <source>
        <dbReference type="ARBA" id="ARBA00022824"/>
    </source>
</evidence>
<dbReference type="InParanoid" id="B3SCN7"/>
<keyword evidence="5 11" id="KW-0256">Endoplasmic reticulum</keyword>
<dbReference type="InterPro" id="IPR029006">
    <property type="entry name" value="ADF-H/Gelsolin-like_dom_sf"/>
</dbReference>
<evidence type="ECO:0000259" key="17">
    <source>
        <dbReference type="Pfam" id="PF08033"/>
    </source>
</evidence>
<dbReference type="InterPro" id="IPR037364">
    <property type="entry name" value="Sec23"/>
</dbReference>
<dbReference type="FunCoup" id="B3SCN7">
    <property type="interactions" value="2544"/>
</dbReference>
<name>B3SCN7_TRIAD</name>
<dbReference type="AlphaFoldDB" id="B3SCN7"/>
<evidence type="ECO:0000259" key="13">
    <source>
        <dbReference type="Pfam" id="PF00626"/>
    </source>
</evidence>
<dbReference type="eggNOG" id="KOG1986">
    <property type="taxonomic scope" value="Eukaryota"/>
</dbReference>
<dbReference type="STRING" id="10228.B3SCN7"/>
<dbReference type="GO" id="GO:0005789">
    <property type="term" value="C:endoplasmic reticulum membrane"/>
    <property type="evidence" value="ECO:0007669"/>
    <property type="project" value="UniProtKB-SubCell"/>
</dbReference>
<dbReference type="CDD" id="cd11287">
    <property type="entry name" value="Sec23_C"/>
    <property type="match status" value="1"/>
</dbReference>
<protein>
    <recommendedName>
        <fullName evidence="11">Protein transport protein SEC23</fullName>
    </recommendedName>
</protein>
<dbReference type="SUPFAM" id="SSF82754">
    <property type="entry name" value="C-terminal, gelsolin-like domain of Sec23/24"/>
    <property type="match status" value="1"/>
</dbReference>
<evidence type="ECO:0000259" key="16">
    <source>
        <dbReference type="Pfam" id="PF04815"/>
    </source>
</evidence>
<dbReference type="Pfam" id="PF04815">
    <property type="entry name" value="Sec23_helical"/>
    <property type="match status" value="1"/>
</dbReference>
<evidence type="ECO:0000256" key="11">
    <source>
        <dbReference type="RuleBase" id="RU365030"/>
    </source>
</evidence>
<gene>
    <name evidence="18" type="ORF">TRIADDRAFT_51161</name>
</gene>
<dbReference type="GO" id="GO:0006886">
    <property type="term" value="P:intracellular protein transport"/>
    <property type="evidence" value="ECO:0007669"/>
    <property type="project" value="InterPro"/>
</dbReference>
<reference evidence="18 19" key="1">
    <citation type="journal article" date="2008" name="Nature">
        <title>The Trichoplax genome and the nature of placozoans.</title>
        <authorList>
            <person name="Srivastava M."/>
            <person name="Begovic E."/>
            <person name="Chapman J."/>
            <person name="Putnam N.H."/>
            <person name="Hellsten U."/>
            <person name="Kawashima T."/>
            <person name="Kuo A."/>
            <person name="Mitros T."/>
            <person name="Salamov A."/>
            <person name="Carpenter M.L."/>
            <person name="Signorovitch A.Y."/>
            <person name="Moreno M.A."/>
            <person name="Kamm K."/>
            <person name="Grimwood J."/>
            <person name="Schmutz J."/>
            <person name="Shapiro H."/>
            <person name="Grigoriev I.V."/>
            <person name="Buss L.W."/>
            <person name="Schierwater B."/>
            <person name="Dellaporta S.L."/>
            <person name="Rokhsar D.S."/>
        </authorList>
    </citation>
    <scope>NUCLEOTIDE SEQUENCE [LARGE SCALE GENOMIC DNA]</scope>
    <source>
        <strain evidence="18 19">Grell-BS-1999</strain>
    </source>
</reference>
<dbReference type="Gene3D" id="3.40.50.410">
    <property type="entry name" value="von Willebrand factor, type A domain"/>
    <property type="match status" value="1"/>
</dbReference>
<keyword evidence="4 11" id="KW-0479">Metal-binding</keyword>
<feature type="domain" description="Sec23/Sec24 beta-sandwich" evidence="17">
    <location>
        <begin position="416"/>
        <end position="518"/>
    </location>
</feature>
<dbReference type="Pfam" id="PF08033">
    <property type="entry name" value="Sec23_BS"/>
    <property type="match status" value="1"/>
</dbReference>
<dbReference type="InterPro" id="IPR006896">
    <property type="entry name" value="Sec23/24_trunk_dom"/>
</dbReference>
<dbReference type="OMA" id="FPPHYAE"/>
<comment type="function">
    <text evidence="11">Component of the coat protein complex II (COPII) which promotes the formation of transport vesicles from the endoplasmic reticulum (ER). The coat has two main functions, the physical deformation of the endoplasmic reticulum membrane into vesicles and the selection of cargo molecules.</text>
</comment>
<dbReference type="GO" id="GO:0070971">
    <property type="term" value="C:endoplasmic reticulum exit site"/>
    <property type="evidence" value="ECO:0000318"/>
    <property type="project" value="GO_Central"/>
</dbReference>
<feature type="domain" description="Sec23/Sec24 trunk" evidence="15">
    <location>
        <begin position="129"/>
        <end position="404"/>
    </location>
</feature>
<dbReference type="PANTHER" id="PTHR11141">
    <property type="entry name" value="PROTEIN TRANSPORT PROTEIN SEC23"/>
    <property type="match status" value="1"/>
</dbReference>
<proteinExistence type="inferred from homology"/>
<keyword evidence="9 11" id="KW-0472">Membrane</keyword>
<dbReference type="InterPro" id="IPR037550">
    <property type="entry name" value="Sec23_C"/>
</dbReference>
<evidence type="ECO:0000256" key="8">
    <source>
        <dbReference type="ARBA" id="ARBA00022927"/>
    </source>
</evidence>
<evidence type="ECO:0000256" key="12">
    <source>
        <dbReference type="SAM" id="MobiDB-lite"/>
    </source>
</evidence>
<dbReference type="Gene3D" id="1.20.120.730">
    <property type="entry name" value="Sec23/Sec24 helical domain"/>
    <property type="match status" value="1"/>
</dbReference>
<dbReference type="OrthoDB" id="10256289at2759"/>
<dbReference type="FunFam" id="3.40.20.10:FF:000003">
    <property type="entry name" value="Protein transport protein SEC23"/>
    <property type="match status" value="1"/>
</dbReference>
<dbReference type="FunFam" id="1.20.120.730:FF:000005">
    <property type="entry name" value="Protein transport protein SEC23"/>
    <property type="match status" value="1"/>
</dbReference>
<dbReference type="HOGENOM" id="CLU_008658_3_0_1"/>
<dbReference type="PhylomeDB" id="B3SCN7"/>
<dbReference type="InterPro" id="IPR036180">
    <property type="entry name" value="Gelsolin-like_dom_sf"/>
</dbReference>
<dbReference type="InterPro" id="IPR006895">
    <property type="entry name" value="Znf_Sec23_Sec24"/>
</dbReference>
<dbReference type="Gene3D" id="3.40.20.10">
    <property type="entry name" value="Severin"/>
    <property type="match status" value="1"/>
</dbReference>
<comment type="similarity">
    <text evidence="2 11">Belongs to the SEC23/SEC24 family. SEC23 subfamily.</text>
</comment>
<dbReference type="EMBL" id="DS985272">
    <property type="protein sequence ID" value="EDV19484.1"/>
    <property type="molecule type" value="Genomic_DNA"/>
</dbReference>
<dbReference type="InterPro" id="IPR006900">
    <property type="entry name" value="Sec23/24_helical_dom"/>
</dbReference>
<dbReference type="GO" id="GO:0030127">
    <property type="term" value="C:COPII vesicle coat"/>
    <property type="evidence" value="ECO:0000318"/>
    <property type="project" value="GO_Central"/>
</dbReference>